<gene>
    <name evidence="1" type="ORF">H1191_01065</name>
</gene>
<proteinExistence type="predicted"/>
<name>A0A7W2A7L2_9BACL</name>
<evidence type="ECO:0000313" key="2">
    <source>
        <dbReference type="Proteomes" id="UP000535491"/>
    </source>
</evidence>
<reference evidence="1 2" key="1">
    <citation type="submission" date="2020-07" db="EMBL/GenBank/DDBJ databases">
        <authorList>
            <person name="Feng H."/>
        </authorList>
    </citation>
    <scope>NUCLEOTIDE SEQUENCE [LARGE SCALE GENOMIC DNA]</scope>
    <source>
        <strain evidence="2">s-10</strain>
    </source>
</reference>
<accession>A0A7W2A7L2</accession>
<sequence>MLKIYIESIETGAEYNDIIYDFWINAKLREYTIKIFDSVPFDLRNKKNEYINALVLAGFLEKNDTDQQDDILTGTMINIEEQELSRWKQTRFDIKERKWLGIKNKNGYFLIDPNEAKELNIDIGENVTLKAGRFDLVGLE</sequence>
<organism evidence="1 2">
    <name type="scientific">Paenactinomyces guangxiensis</name>
    <dbReference type="NCBI Taxonomy" id="1490290"/>
    <lineage>
        <taxon>Bacteria</taxon>
        <taxon>Bacillati</taxon>
        <taxon>Bacillota</taxon>
        <taxon>Bacilli</taxon>
        <taxon>Bacillales</taxon>
        <taxon>Thermoactinomycetaceae</taxon>
        <taxon>Paenactinomyces</taxon>
    </lineage>
</organism>
<dbReference type="EMBL" id="JACEIQ010000001">
    <property type="protein sequence ID" value="MBA4492903.1"/>
    <property type="molecule type" value="Genomic_DNA"/>
</dbReference>
<keyword evidence="2" id="KW-1185">Reference proteome</keyword>
<dbReference type="Proteomes" id="UP000535491">
    <property type="component" value="Unassembled WGS sequence"/>
</dbReference>
<dbReference type="RefSeq" id="WP_181750129.1">
    <property type="nucleotide sequence ID" value="NZ_JACEIQ010000001.1"/>
</dbReference>
<protein>
    <submittedName>
        <fullName evidence="1">Uncharacterized protein</fullName>
    </submittedName>
</protein>
<evidence type="ECO:0000313" key="1">
    <source>
        <dbReference type="EMBL" id="MBA4492903.1"/>
    </source>
</evidence>
<dbReference type="AlphaFoldDB" id="A0A7W2A7L2"/>
<comment type="caution">
    <text evidence="1">The sequence shown here is derived from an EMBL/GenBank/DDBJ whole genome shotgun (WGS) entry which is preliminary data.</text>
</comment>